<evidence type="ECO:0008006" key="3">
    <source>
        <dbReference type="Google" id="ProtNLM"/>
    </source>
</evidence>
<evidence type="ECO:0000313" key="2">
    <source>
        <dbReference type="Proteomes" id="UP000225889"/>
    </source>
</evidence>
<sequence length="69" mass="7926">MNTLSTITNIMKDGKEYTIEELSQITGLNEFEIGRCLEDHPLKFIHNGYVLNPSCPSRHGTYYKLSHIL</sequence>
<organism evidence="1 2">
    <name type="scientific">Pseudobutyrivibrio ruminis</name>
    <dbReference type="NCBI Taxonomy" id="46206"/>
    <lineage>
        <taxon>Bacteria</taxon>
        <taxon>Bacillati</taxon>
        <taxon>Bacillota</taxon>
        <taxon>Clostridia</taxon>
        <taxon>Lachnospirales</taxon>
        <taxon>Lachnospiraceae</taxon>
        <taxon>Pseudobutyrivibrio</taxon>
    </lineage>
</organism>
<dbReference type="EMBL" id="PDYF01000024">
    <property type="protein sequence ID" value="PHU34407.1"/>
    <property type="molecule type" value="Genomic_DNA"/>
</dbReference>
<reference evidence="1 2" key="2">
    <citation type="submission" date="2017-10" db="EMBL/GenBank/DDBJ databases">
        <authorList>
            <person name="Banno H."/>
            <person name="Chua N.-H."/>
        </authorList>
    </citation>
    <scope>NUCLEOTIDE SEQUENCE [LARGE SCALE GENOMIC DNA]</scope>
    <source>
        <strain evidence="1 2">JK626</strain>
    </source>
</reference>
<reference evidence="1 2" key="1">
    <citation type="submission" date="2017-10" db="EMBL/GenBank/DDBJ databases">
        <title>Resolving the taxonomy of Roseburia spp., Eubacterium rectale and Agathobacter spp. through phylogenomic analysis.</title>
        <authorList>
            <person name="Sheridan P.O."/>
            <person name="Walker A.W."/>
            <person name="Duncan S.H."/>
            <person name="Scott K.P."/>
            <person name="Toole P.W.O."/>
            <person name="Luis P."/>
            <person name="Flint H.J."/>
        </authorList>
    </citation>
    <scope>NUCLEOTIDE SEQUENCE [LARGE SCALE GENOMIC DNA]</scope>
    <source>
        <strain evidence="1 2">JK626</strain>
    </source>
</reference>
<gene>
    <name evidence="1" type="ORF">CSX01_10125</name>
</gene>
<comment type="caution">
    <text evidence="1">The sequence shown here is derived from an EMBL/GenBank/DDBJ whole genome shotgun (WGS) entry which is preliminary data.</text>
</comment>
<dbReference type="RefSeq" id="WP_099392296.1">
    <property type="nucleotide sequence ID" value="NZ_PDYF01000024.1"/>
</dbReference>
<accession>A0A2G3DTN4</accession>
<dbReference type="AlphaFoldDB" id="A0A2G3DTN4"/>
<protein>
    <recommendedName>
        <fullName evidence="3">DNA-binding protein</fullName>
    </recommendedName>
</protein>
<dbReference type="Proteomes" id="UP000225889">
    <property type="component" value="Unassembled WGS sequence"/>
</dbReference>
<evidence type="ECO:0000313" key="1">
    <source>
        <dbReference type="EMBL" id="PHU34407.1"/>
    </source>
</evidence>
<name>A0A2G3DTN4_9FIRM</name>
<proteinExistence type="predicted"/>